<feature type="region of interest" description="Disordered" evidence="2">
    <location>
        <begin position="188"/>
        <end position="227"/>
    </location>
</feature>
<sequence>MKIKDQESPKDQPGRDLRPSSPDQELDLGQLSSFLILFNNSNSNSNSNSNCNSNSNSNSNTISSNSNIQQIPKTSHSAKNSYSSNHQNLANRILPVHPIHLHQNNLISNIHNETHLAKLLPQLPSSSPSTMSHQSIHPSSNLIQSNLNQSNWNQNQIKKPLPSLPIPSSSNLSNHPISDSLRSFKTLSPSISNSSSPDSNLNLSNLPSHSFSSHPSTSSASSTSSITTNQTFYTPKLNSKLKIISQSSPLSTQNHLPTPVDHPPSCSKSNSTNLLKKTLKVPDFLPDHQTILKSRQWLFTFGLINFDLDEGPDFDNCYPPVEFSNSQMTNIAFSSFPDCANTGSLIFSWRIPSPNHHLHHQPISNSPAFASRSLHYKKKSNKLLEINHHQINSFNKDFHLILDQEGDLSQEPQELPQANIDLYGYVYFSQEKDPTVFRGYNQRSLVLITHLADYAGLFLTLIGKLGPLYINQGPVVLENALSSIATWPTPTPGSSLELPFLNQIYKFAVPLPNQVQILESKSYNKSNNHSTQILASSPPNYFSSILFRSIKPITSSNQPTTITSSTPQINLPISVIWLLWEILVLAEPLIVFGSTPDIVSDVVIHLRNLIRPIPFHGDWRPYITIHDPDFPTLFNKTKTNPATLIGATNPIILTNTQTWPHVLSLTTQPGNHSNHYQTGLSTDRKRHLQKDKNVVKQLELCLELEDYHQADLIIAKHFALLTEQFLQPLQRYFTTLLPVDHAFLEPQPVASFNEELFLKSLKAHTTALEFRSRLMSGLVNLSSISGFYTRFIRSKHFGGWLHEQVDLANESAQKRHFNRLELRKRVSIQENSHGVVNTLNAHDNEDVNGVKEFRKRWILEGKSEGEIEKLLAKIEVNMPKSSSNKQKGRATELDNLTFHDSRRYNEDRKVEKESKRFSLTLSIGKKTESEENSRNKAFPSRLKKEKTVANQRLPSKSNEISRINNDDDEHVEDDIENDDRHGLKSNLRNMRSDARQRSGSAPPGSAKFKKQDRTERKIMKNLHKLNGHNGQKNKEVNLSKEAEQENSNANPNDHNERCDGLQSMMPKKGNEKFKKFNSKKQNR</sequence>
<dbReference type="InterPro" id="IPR037516">
    <property type="entry name" value="Tripartite_DENN"/>
</dbReference>
<evidence type="ECO:0000256" key="2">
    <source>
        <dbReference type="SAM" id="MobiDB-lite"/>
    </source>
</evidence>
<feature type="compositionally biased region" description="Basic and acidic residues" evidence="2">
    <location>
        <begin position="1032"/>
        <end position="1043"/>
    </location>
</feature>
<feature type="region of interest" description="Disordered" evidence="2">
    <location>
        <begin position="1"/>
        <end position="26"/>
    </location>
</feature>
<organism evidence="4 5">
    <name type="scientific">Austropuccinia psidii MF-1</name>
    <dbReference type="NCBI Taxonomy" id="1389203"/>
    <lineage>
        <taxon>Eukaryota</taxon>
        <taxon>Fungi</taxon>
        <taxon>Dikarya</taxon>
        <taxon>Basidiomycota</taxon>
        <taxon>Pucciniomycotina</taxon>
        <taxon>Pucciniomycetes</taxon>
        <taxon>Pucciniales</taxon>
        <taxon>Sphaerophragmiaceae</taxon>
        <taxon>Austropuccinia</taxon>
    </lineage>
</organism>
<protein>
    <recommendedName>
        <fullName evidence="3">UDENN domain-containing protein</fullName>
    </recommendedName>
</protein>
<dbReference type="Proteomes" id="UP000765509">
    <property type="component" value="Unassembled WGS sequence"/>
</dbReference>
<feature type="compositionally biased region" description="Basic and acidic residues" evidence="2">
    <location>
        <begin position="1009"/>
        <end position="1018"/>
    </location>
</feature>
<evidence type="ECO:0000313" key="4">
    <source>
        <dbReference type="EMBL" id="MBW0532977.1"/>
    </source>
</evidence>
<dbReference type="PROSITE" id="PS50211">
    <property type="entry name" value="DENN"/>
    <property type="match status" value="1"/>
</dbReference>
<evidence type="ECO:0000256" key="1">
    <source>
        <dbReference type="ARBA" id="ARBA00007159"/>
    </source>
</evidence>
<accession>A0A9Q3IAC9</accession>
<name>A0A9Q3IAC9_9BASI</name>
<feature type="compositionally biased region" description="Polar residues" evidence="2">
    <location>
        <begin position="68"/>
        <end position="84"/>
    </location>
</feature>
<comment type="similarity">
    <text evidence="1">Belongs to the DENND6 family.</text>
</comment>
<feature type="compositionally biased region" description="Polar residues" evidence="2">
    <location>
        <begin position="948"/>
        <end position="963"/>
    </location>
</feature>
<dbReference type="PANTHER" id="PTHR13677">
    <property type="entry name" value="LD41638P"/>
    <property type="match status" value="1"/>
</dbReference>
<dbReference type="InterPro" id="IPR024224">
    <property type="entry name" value="DENND6"/>
</dbReference>
<feature type="region of interest" description="Disordered" evidence="2">
    <location>
        <begin position="44"/>
        <end position="84"/>
    </location>
</feature>
<dbReference type="OrthoDB" id="10265409at2759"/>
<comment type="caution">
    <text evidence="4">The sequence shown here is derived from an EMBL/GenBank/DDBJ whole genome shotgun (WGS) entry which is preliminary data.</text>
</comment>
<gene>
    <name evidence="4" type="ORF">O181_072692</name>
</gene>
<dbReference type="GO" id="GO:0005085">
    <property type="term" value="F:guanyl-nucleotide exchange factor activity"/>
    <property type="evidence" value="ECO:0007669"/>
    <property type="project" value="InterPro"/>
</dbReference>
<feature type="compositionally biased region" description="Low complexity" evidence="2">
    <location>
        <begin position="44"/>
        <end position="67"/>
    </location>
</feature>
<evidence type="ECO:0000313" key="5">
    <source>
        <dbReference type="Proteomes" id="UP000765509"/>
    </source>
</evidence>
<dbReference type="GO" id="GO:0055037">
    <property type="term" value="C:recycling endosome"/>
    <property type="evidence" value="ECO:0007669"/>
    <property type="project" value="TreeGrafter"/>
</dbReference>
<feature type="compositionally biased region" description="Basic and acidic residues" evidence="2">
    <location>
        <begin position="1"/>
        <end position="18"/>
    </location>
</feature>
<feature type="domain" description="UDENN" evidence="3">
    <location>
        <begin position="299"/>
        <end position="811"/>
    </location>
</feature>
<keyword evidence="5" id="KW-1185">Reference proteome</keyword>
<evidence type="ECO:0000259" key="3">
    <source>
        <dbReference type="PROSITE" id="PS50211"/>
    </source>
</evidence>
<proteinExistence type="inferred from homology"/>
<dbReference type="AlphaFoldDB" id="A0A9Q3IAC9"/>
<feature type="compositionally biased region" description="Acidic residues" evidence="2">
    <location>
        <begin position="966"/>
        <end position="977"/>
    </location>
</feature>
<feature type="region of interest" description="Disordered" evidence="2">
    <location>
        <begin position="248"/>
        <end position="269"/>
    </location>
</feature>
<feature type="region of interest" description="Disordered" evidence="2">
    <location>
        <begin position="926"/>
        <end position="1083"/>
    </location>
</feature>
<reference evidence="4" key="1">
    <citation type="submission" date="2021-03" db="EMBL/GenBank/DDBJ databases">
        <title>Draft genome sequence of rust myrtle Austropuccinia psidii MF-1, a brazilian biotype.</title>
        <authorList>
            <person name="Quecine M.C."/>
            <person name="Pachon D.M.R."/>
            <person name="Bonatelli M.L."/>
            <person name="Correr F.H."/>
            <person name="Franceschini L.M."/>
            <person name="Leite T.F."/>
            <person name="Margarido G.R.A."/>
            <person name="Almeida C.A."/>
            <person name="Ferrarezi J.A."/>
            <person name="Labate C.A."/>
        </authorList>
    </citation>
    <scope>NUCLEOTIDE SEQUENCE</scope>
    <source>
        <strain evidence="4">MF-1</strain>
    </source>
</reference>
<dbReference type="EMBL" id="AVOT02038172">
    <property type="protein sequence ID" value="MBW0532977.1"/>
    <property type="molecule type" value="Genomic_DNA"/>
</dbReference>
<dbReference type="PANTHER" id="PTHR13677:SF0">
    <property type="entry name" value="LD41638P"/>
    <property type="match status" value="1"/>
</dbReference>